<proteinExistence type="predicted"/>
<evidence type="ECO:0000256" key="1">
    <source>
        <dbReference type="SAM" id="MobiDB-lite"/>
    </source>
</evidence>
<dbReference type="Proteomes" id="UP000247620">
    <property type="component" value="Unassembled WGS sequence"/>
</dbReference>
<dbReference type="RefSeq" id="WP_110700683.1">
    <property type="nucleotide sequence ID" value="NZ_CP151184.1"/>
</dbReference>
<evidence type="ECO:0000313" key="3">
    <source>
        <dbReference type="Proteomes" id="UP000247620"/>
    </source>
</evidence>
<dbReference type="Pfam" id="PF05488">
    <property type="entry name" value="PAAR_motif"/>
    <property type="match status" value="1"/>
</dbReference>
<gene>
    <name evidence="2" type="ORF">DMX07_13840</name>
</gene>
<sequence length="85" mass="9040">MKPVVLVGHLHECPLHGAGMVETGSKTYQFNGKPVARVGDRISCGALIETGAMHFLIDGKRVARQGDRTSHGGTLVEGDSGWLLD</sequence>
<protein>
    <recommendedName>
        <fullName evidence="4">Zn-binding Pro-Ala-Ala-Arg (PAAR) domain-containing protein, incolved in TypeVI secretion</fullName>
    </recommendedName>
</protein>
<feature type="region of interest" description="Disordered" evidence="1">
    <location>
        <begin position="65"/>
        <end position="85"/>
    </location>
</feature>
<evidence type="ECO:0008006" key="4">
    <source>
        <dbReference type="Google" id="ProtNLM"/>
    </source>
</evidence>
<evidence type="ECO:0000313" key="2">
    <source>
        <dbReference type="EMBL" id="PYB81207.1"/>
    </source>
</evidence>
<dbReference type="CDD" id="cd14743">
    <property type="entry name" value="PAAR_CT_1"/>
    <property type="match status" value="1"/>
</dbReference>
<name>A0A2V4IJ40_9PSED</name>
<dbReference type="AlphaFoldDB" id="A0A2V4IJ40"/>
<organism evidence="2 3">
    <name type="scientific">Pseudomonas soli</name>
    <dbReference type="NCBI Taxonomy" id="1306993"/>
    <lineage>
        <taxon>Bacteria</taxon>
        <taxon>Pseudomonadati</taxon>
        <taxon>Pseudomonadota</taxon>
        <taxon>Gammaproteobacteria</taxon>
        <taxon>Pseudomonadales</taxon>
        <taxon>Pseudomonadaceae</taxon>
        <taxon>Pseudomonas</taxon>
    </lineage>
</organism>
<dbReference type="EMBL" id="QJRO01000008">
    <property type="protein sequence ID" value="PYB81207.1"/>
    <property type="molecule type" value="Genomic_DNA"/>
</dbReference>
<dbReference type="InterPro" id="IPR008727">
    <property type="entry name" value="PAAR_motif"/>
</dbReference>
<dbReference type="Gene3D" id="2.60.200.60">
    <property type="match status" value="2"/>
</dbReference>
<comment type="caution">
    <text evidence="2">The sequence shown here is derived from an EMBL/GenBank/DDBJ whole genome shotgun (WGS) entry which is preliminary data.</text>
</comment>
<accession>A0A2V4IJ40</accession>
<reference evidence="2 3" key="1">
    <citation type="submission" date="2018-06" db="EMBL/GenBank/DDBJ databases">
        <title>Pseudomonas diversity within urban Lake Michigan freshwaters.</title>
        <authorList>
            <person name="Batrich M."/>
            <person name="Hatzopoulos T."/>
            <person name="Putonti C."/>
        </authorList>
    </citation>
    <scope>NUCLEOTIDE SEQUENCE [LARGE SCALE GENOMIC DNA]</scope>
    <source>
        <strain evidence="2 3">LBp-160603</strain>
    </source>
</reference>